<gene>
    <name evidence="3" type="ORF">SCHPADRAFT_940576</name>
</gene>
<name>A0A0H2RMN2_9AGAM</name>
<dbReference type="STRING" id="27342.A0A0H2RMN2"/>
<protein>
    <recommendedName>
        <fullName evidence="2">DUF6533 domain-containing protein</fullName>
    </recommendedName>
</protein>
<feature type="transmembrane region" description="Helical" evidence="1">
    <location>
        <begin position="225"/>
        <end position="244"/>
    </location>
</feature>
<keyword evidence="1" id="KW-0812">Transmembrane</keyword>
<sequence>MDSPIPPPPAILAIIKEAANGILQTKFAYMAAYTIIVYDHLLTLDIEIEHIWKRTFSVVTFLFFLTRYYFLVALTLVLFVFIVPVVDTKKMLLFVPLGAGTPSSILADCIISLRVYALYERNNKLALALVLFILAEFGLSMWTNLTPTVTRIDVFGALGYPQINNAPAMQFCVPQLSSKLTGIETSLGQIMQSIFDTAVIALILLKTRKRDGSGIVALIAKQGLVYYILNTALFVTWTLMLIFAPDASLRSVSSVSLSTDLPFI</sequence>
<feature type="transmembrane region" description="Helical" evidence="1">
    <location>
        <begin position="125"/>
        <end position="145"/>
    </location>
</feature>
<evidence type="ECO:0000313" key="3">
    <source>
        <dbReference type="EMBL" id="KLO13215.1"/>
    </source>
</evidence>
<organism evidence="3 4">
    <name type="scientific">Schizopora paradoxa</name>
    <dbReference type="NCBI Taxonomy" id="27342"/>
    <lineage>
        <taxon>Eukaryota</taxon>
        <taxon>Fungi</taxon>
        <taxon>Dikarya</taxon>
        <taxon>Basidiomycota</taxon>
        <taxon>Agaricomycotina</taxon>
        <taxon>Agaricomycetes</taxon>
        <taxon>Hymenochaetales</taxon>
        <taxon>Schizoporaceae</taxon>
        <taxon>Schizopora</taxon>
    </lineage>
</organism>
<accession>A0A0H2RMN2</accession>
<keyword evidence="1" id="KW-1133">Transmembrane helix</keyword>
<dbReference type="Pfam" id="PF20151">
    <property type="entry name" value="DUF6533"/>
    <property type="match status" value="1"/>
</dbReference>
<proteinExistence type="predicted"/>
<feature type="transmembrane region" description="Helical" evidence="1">
    <location>
        <begin position="58"/>
        <end position="85"/>
    </location>
</feature>
<feature type="transmembrane region" description="Helical" evidence="1">
    <location>
        <begin position="91"/>
        <end position="113"/>
    </location>
</feature>
<keyword evidence="4" id="KW-1185">Reference proteome</keyword>
<evidence type="ECO:0000256" key="1">
    <source>
        <dbReference type="SAM" id="Phobius"/>
    </source>
</evidence>
<feature type="domain" description="DUF6533" evidence="2">
    <location>
        <begin position="28"/>
        <end position="71"/>
    </location>
</feature>
<dbReference type="EMBL" id="KQ085963">
    <property type="protein sequence ID" value="KLO13215.1"/>
    <property type="molecule type" value="Genomic_DNA"/>
</dbReference>
<evidence type="ECO:0000259" key="2">
    <source>
        <dbReference type="Pfam" id="PF20151"/>
    </source>
</evidence>
<keyword evidence="1" id="KW-0472">Membrane</keyword>
<dbReference type="Proteomes" id="UP000053477">
    <property type="component" value="Unassembled WGS sequence"/>
</dbReference>
<dbReference type="AlphaFoldDB" id="A0A0H2RMN2"/>
<dbReference type="InParanoid" id="A0A0H2RMN2"/>
<evidence type="ECO:0000313" key="4">
    <source>
        <dbReference type="Proteomes" id="UP000053477"/>
    </source>
</evidence>
<reference evidence="3 4" key="1">
    <citation type="submission" date="2015-04" db="EMBL/GenBank/DDBJ databases">
        <title>Complete genome sequence of Schizopora paradoxa KUC8140, a cosmopolitan wood degrader in East Asia.</title>
        <authorList>
            <consortium name="DOE Joint Genome Institute"/>
            <person name="Min B."/>
            <person name="Park H."/>
            <person name="Jang Y."/>
            <person name="Kim J.-J."/>
            <person name="Kim K.H."/>
            <person name="Pangilinan J."/>
            <person name="Lipzen A."/>
            <person name="Riley R."/>
            <person name="Grigoriev I.V."/>
            <person name="Spatafora J.W."/>
            <person name="Choi I.-G."/>
        </authorList>
    </citation>
    <scope>NUCLEOTIDE SEQUENCE [LARGE SCALE GENOMIC DNA]</scope>
    <source>
        <strain evidence="3 4">KUC8140</strain>
    </source>
</reference>
<dbReference type="InterPro" id="IPR045340">
    <property type="entry name" value="DUF6533"/>
</dbReference>